<sequence length="250" mass="28837">MRISFVGIKGGIGKSIMALMTAKELSNRGYNVLFLDRDLFSFASQIAKVGNSLFSQIAKGEEPKNYFIDIGNLTIVRLFGEGIIFYKDVEEIHRDSKKRDILEKIYEELVKRKDYKFFIVDNPPYVTMKSEVVEHELTMFTKLFPNVEIYRVYLTTDLVEDTETTKKYINELESTSIGKPLGLIVNMSTNKERGINVLRSLLDDRFLVGVVIPFIDELYQFNGRLEDLPIVPQIKEFVNAILNKERKIIS</sequence>
<name>A0AAT9GTK9_9CREN</name>
<reference evidence="3" key="1">
    <citation type="submission" date="2024-03" db="EMBL/GenBank/DDBJ databases">
        <title>Complete genome sequence of Sulfurisphaera javensis strain KD-1.</title>
        <authorList>
            <person name="Sakai H."/>
            <person name="Nur N."/>
            <person name="Suwanto A."/>
            <person name="Kurosawa N."/>
        </authorList>
    </citation>
    <scope>NUCLEOTIDE SEQUENCE</scope>
    <source>
        <strain evidence="3">KD-1</strain>
    </source>
</reference>
<protein>
    <submittedName>
        <fullName evidence="3">ParA family protein</fullName>
    </submittedName>
</protein>
<evidence type="ECO:0000256" key="2">
    <source>
        <dbReference type="ARBA" id="ARBA00022840"/>
    </source>
</evidence>
<dbReference type="EMBL" id="AP031322">
    <property type="protein sequence ID" value="BFH74101.1"/>
    <property type="molecule type" value="Genomic_DNA"/>
</dbReference>
<gene>
    <name evidence="3" type="ORF">SJAV_20450</name>
</gene>
<organism evidence="3">
    <name type="scientific">Sulfurisphaera javensis</name>
    <dbReference type="NCBI Taxonomy" id="2049879"/>
    <lineage>
        <taxon>Archaea</taxon>
        <taxon>Thermoproteota</taxon>
        <taxon>Thermoprotei</taxon>
        <taxon>Sulfolobales</taxon>
        <taxon>Sulfolobaceae</taxon>
        <taxon>Sulfurisphaera</taxon>
    </lineage>
</organism>
<dbReference type="AlphaFoldDB" id="A0AAT9GTK9"/>
<accession>A0AAT9GTK9</accession>
<dbReference type="Gene3D" id="3.40.50.300">
    <property type="entry name" value="P-loop containing nucleotide triphosphate hydrolases"/>
    <property type="match status" value="1"/>
</dbReference>
<keyword evidence="2" id="KW-0067">ATP-binding</keyword>
<dbReference type="InterPro" id="IPR033756">
    <property type="entry name" value="YlxH/NBP35"/>
</dbReference>
<dbReference type="Pfam" id="PF10609">
    <property type="entry name" value="ParA"/>
    <property type="match status" value="1"/>
</dbReference>
<dbReference type="InterPro" id="IPR027417">
    <property type="entry name" value="P-loop_NTPase"/>
</dbReference>
<proteinExistence type="predicted"/>
<dbReference type="SUPFAM" id="SSF52540">
    <property type="entry name" value="P-loop containing nucleoside triphosphate hydrolases"/>
    <property type="match status" value="1"/>
</dbReference>
<keyword evidence="1" id="KW-0547">Nucleotide-binding</keyword>
<dbReference type="GO" id="GO:0005524">
    <property type="term" value="F:ATP binding"/>
    <property type="evidence" value="ECO:0007669"/>
    <property type="project" value="UniProtKB-KW"/>
</dbReference>
<dbReference type="RefSeq" id="WP_369609642.1">
    <property type="nucleotide sequence ID" value="NZ_AP031322.1"/>
</dbReference>
<evidence type="ECO:0000313" key="3">
    <source>
        <dbReference type="EMBL" id="BFH74101.1"/>
    </source>
</evidence>
<evidence type="ECO:0000256" key="1">
    <source>
        <dbReference type="ARBA" id="ARBA00022741"/>
    </source>
</evidence>
<dbReference type="KEGG" id="sjv:SJAV_20450"/>
<dbReference type="GeneID" id="92354993"/>